<feature type="transmembrane region" description="Helical" evidence="1">
    <location>
        <begin position="6"/>
        <end position="34"/>
    </location>
</feature>
<sequence>MRSRLLLFVLVVVVVVLLVAVVEMVVVVLLHACLRLFLLNNGLKCVAGPHIAASHRVHLLVVPQLSRLIE</sequence>
<name>A0A5B7DH64_PORTR</name>
<keyword evidence="1" id="KW-0472">Membrane</keyword>
<organism evidence="2 3">
    <name type="scientific">Portunus trituberculatus</name>
    <name type="common">Swimming crab</name>
    <name type="synonym">Neptunus trituberculatus</name>
    <dbReference type="NCBI Taxonomy" id="210409"/>
    <lineage>
        <taxon>Eukaryota</taxon>
        <taxon>Metazoa</taxon>
        <taxon>Ecdysozoa</taxon>
        <taxon>Arthropoda</taxon>
        <taxon>Crustacea</taxon>
        <taxon>Multicrustacea</taxon>
        <taxon>Malacostraca</taxon>
        <taxon>Eumalacostraca</taxon>
        <taxon>Eucarida</taxon>
        <taxon>Decapoda</taxon>
        <taxon>Pleocyemata</taxon>
        <taxon>Brachyura</taxon>
        <taxon>Eubrachyura</taxon>
        <taxon>Portunoidea</taxon>
        <taxon>Portunidae</taxon>
        <taxon>Portuninae</taxon>
        <taxon>Portunus</taxon>
    </lineage>
</organism>
<evidence type="ECO:0000313" key="2">
    <source>
        <dbReference type="EMBL" id="MPC20519.1"/>
    </source>
</evidence>
<protein>
    <submittedName>
        <fullName evidence="2">Uncharacterized protein</fullName>
    </submittedName>
</protein>
<gene>
    <name evidence="2" type="ORF">E2C01_013467</name>
</gene>
<reference evidence="2 3" key="1">
    <citation type="submission" date="2019-05" db="EMBL/GenBank/DDBJ databases">
        <title>Another draft genome of Portunus trituberculatus and its Hox gene families provides insights of decapod evolution.</title>
        <authorList>
            <person name="Jeong J.-H."/>
            <person name="Song I."/>
            <person name="Kim S."/>
            <person name="Choi T."/>
            <person name="Kim D."/>
            <person name="Ryu S."/>
            <person name="Kim W."/>
        </authorList>
    </citation>
    <scope>NUCLEOTIDE SEQUENCE [LARGE SCALE GENOMIC DNA]</scope>
    <source>
        <tissue evidence="2">Muscle</tissue>
    </source>
</reference>
<evidence type="ECO:0000256" key="1">
    <source>
        <dbReference type="SAM" id="Phobius"/>
    </source>
</evidence>
<dbReference type="AlphaFoldDB" id="A0A5B7DH64"/>
<evidence type="ECO:0000313" key="3">
    <source>
        <dbReference type="Proteomes" id="UP000324222"/>
    </source>
</evidence>
<proteinExistence type="predicted"/>
<keyword evidence="1" id="KW-0812">Transmembrane</keyword>
<accession>A0A5B7DH64</accession>
<keyword evidence="1" id="KW-1133">Transmembrane helix</keyword>
<comment type="caution">
    <text evidence="2">The sequence shown here is derived from an EMBL/GenBank/DDBJ whole genome shotgun (WGS) entry which is preliminary data.</text>
</comment>
<keyword evidence="3" id="KW-1185">Reference proteome</keyword>
<dbReference type="EMBL" id="VSRR010000879">
    <property type="protein sequence ID" value="MPC20519.1"/>
    <property type="molecule type" value="Genomic_DNA"/>
</dbReference>
<dbReference type="Proteomes" id="UP000324222">
    <property type="component" value="Unassembled WGS sequence"/>
</dbReference>